<feature type="transmembrane region" description="Helical" evidence="1">
    <location>
        <begin position="164"/>
        <end position="195"/>
    </location>
</feature>
<keyword evidence="1" id="KW-1133">Transmembrane helix</keyword>
<evidence type="ECO:0000313" key="2">
    <source>
        <dbReference type="EMBL" id="ALG81578.1"/>
    </source>
</evidence>
<gene>
    <name evidence="2" type="ORF">HLASA_0677</name>
</gene>
<dbReference type="STRING" id="1604004.HLASA_0677"/>
<sequence>MRTLVVVIDRAGDVPRKTGLATPIAGWEAIQSLVVDLGIADPEDSTVNCLLEGLNVTRSLRDENEEAIVAVVSGDTDGVVGADQAIAREVDELIERYDPDAAIVVIDSTEDERLLPIVESRLQVDSVDRVVVRQARDLESTYYLLKQFLADEELRDTVLVPIGIVLLVFPAILMLSSLAVAIGSIAAVIGLFLLYKGLSVDDHLSDLSTQAREAMYSGRVSIVTYVVAAGLALVGIFAGVLGISEHGLREIQLVTVMAFTFYSVPWVTLGALAASTGRLLDEVIQNERVRNSYLNLPFGVLAVGLVIRGFSGYFIERAGYVDGLSIPPMQIGAATIRGFTLTPEEHLAVFVVFGVLVSLAGIRLTSYLAGEFEESGEVA</sequence>
<dbReference type="PATRIC" id="fig|1604004.5.peg.711"/>
<dbReference type="PANTHER" id="PTHR38815:SF1">
    <property type="entry name" value="DUF373 FAMILY PROTEIN"/>
    <property type="match status" value="1"/>
</dbReference>
<accession>A0A0N9MUI1</accession>
<dbReference type="GeneID" id="26010042"/>
<name>A0A0N9MUI1_9EURY</name>
<dbReference type="InterPro" id="IPR007254">
    <property type="entry name" value="DUF373"/>
</dbReference>
<feature type="transmembrane region" description="Helical" evidence="1">
    <location>
        <begin position="347"/>
        <end position="369"/>
    </location>
</feature>
<feature type="transmembrane region" description="Helical" evidence="1">
    <location>
        <begin position="253"/>
        <end position="274"/>
    </location>
</feature>
<feature type="transmembrane region" description="Helical" evidence="1">
    <location>
        <begin position="222"/>
        <end position="241"/>
    </location>
</feature>
<dbReference type="Pfam" id="PF04123">
    <property type="entry name" value="DUF373"/>
    <property type="match status" value="1"/>
</dbReference>
<dbReference type="Proteomes" id="UP000060390">
    <property type="component" value="Chromosome"/>
</dbReference>
<evidence type="ECO:0000313" key="3">
    <source>
        <dbReference type="Proteomes" id="UP000060390"/>
    </source>
</evidence>
<evidence type="ECO:0008006" key="4">
    <source>
        <dbReference type="Google" id="ProtNLM"/>
    </source>
</evidence>
<evidence type="ECO:0000256" key="1">
    <source>
        <dbReference type="SAM" id="Phobius"/>
    </source>
</evidence>
<dbReference type="KEGG" id="hsf:HLASA_0677"/>
<reference evidence="3" key="1">
    <citation type="submission" date="2015-05" db="EMBL/GenBank/DDBJ databases">
        <title>Complete genome sequence of Halanaeroarchaeum sulfurireducens type strain M27-SA2, a sulfate-reducer haloarchaeon from marine anoxic lake Medee.</title>
        <authorList>
            <person name="Messina E."/>
            <person name="Kublanov I.V."/>
            <person name="Toshchakov S."/>
            <person name="Arcadi E."/>
            <person name="La Spada G."/>
            <person name="La Cono V."/>
            <person name="Yakimov M.M."/>
        </authorList>
    </citation>
    <scope>NUCLEOTIDE SEQUENCE [LARGE SCALE GENOMIC DNA]</scope>
    <source>
        <strain evidence="3">M27-SA2</strain>
    </source>
</reference>
<dbReference type="AlphaFoldDB" id="A0A0N9MUI1"/>
<feature type="transmembrane region" description="Helical" evidence="1">
    <location>
        <begin position="294"/>
        <end position="315"/>
    </location>
</feature>
<proteinExistence type="predicted"/>
<dbReference type="PANTHER" id="PTHR38815">
    <property type="entry name" value="HYPOTHETICAL MEMBRANE PROTEIN, CONSERVED, DUF373 FAMILY"/>
    <property type="match status" value="1"/>
</dbReference>
<dbReference type="RefSeq" id="WP_054519557.1">
    <property type="nucleotide sequence ID" value="NZ_CP011564.1"/>
</dbReference>
<organism evidence="2 3">
    <name type="scientific">Halanaeroarchaeum sulfurireducens</name>
    <dbReference type="NCBI Taxonomy" id="1604004"/>
    <lineage>
        <taxon>Archaea</taxon>
        <taxon>Methanobacteriati</taxon>
        <taxon>Methanobacteriota</taxon>
        <taxon>Stenosarchaea group</taxon>
        <taxon>Halobacteria</taxon>
        <taxon>Halobacteriales</taxon>
        <taxon>Halobacteriaceae</taxon>
        <taxon>Halanaeroarchaeum</taxon>
    </lineage>
</organism>
<protein>
    <recommendedName>
        <fullName evidence="4">DUF373 family protein</fullName>
    </recommendedName>
</protein>
<reference evidence="2 3" key="2">
    <citation type="journal article" date="2016" name="Stand. Genomic Sci.">
        <title>Complete genome sequence of 'Halanaeroarchaeum sulfurireducens' M27-SA2, a sulfur-reducing and acetate-oxidizing haloarchaeon from the deep-sea hypersaline anoxic lake Medee.</title>
        <authorList>
            <person name="Messina E."/>
            <person name="Sorokin D.Y."/>
            <person name="Kublanov I.V."/>
            <person name="Toshchakov S."/>
            <person name="Lopatina A."/>
            <person name="Arcadi E."/>
            <person name="Smedile F."/>
            <person name="La Spada G."/>
            <person name="La Cono V."/>
            <person name="Yakimov M.M."/>
        </authorList>
    </citation>
    <scope>NUCLEOTIDE SEQUENCE [LARGE SCALE GENOMIC DNA]</scope>
    <source>
        <strain evidence="2 3">M27-SA2</strain>
    </source>
</reference>
<keyword evidence="1" id="KW-0472">Membrane</keyword>
<keyword evidence="1" id="KW-0812">Transmembrane</keyword>
<dbReference type="EMBL" id="CP011564">
    <property type="protein sequence ID" value="ALG81578.1"/>
    <property type="molecule type" value="Genomic_DNA"/>
</dbReference>